<feature type="domain" description="Serpin" evidence="5">
    <location>
        <begin position="33"/>
        <end position="392"/>
    </location>
</feature>
<dbReference type="GO" id="GO:0004867">
    <property type="term" value="F:serine-type endopeptidase inhibitor activity"/>
    <property type="evidence" value="ECO:0007669"/>
    <property type="project" value="UniProtKB-KW"/>
</dbReference>
<dbReference type="EMBL" id="AP029263">
    <property type="protein sequence ID" value="BFF92342.1"/>
    <property type="molecule type" value="Genomic_DNA"/>
</dbReference>
<dbReference type="InterPro" id="IPR042185">
    <property type="entry name" value="Serpin_sf_2"/>
</dbReference>
<keyword evidence="2 6" id="KW-0722">Serine protease inhibitor</keyword>
<feature type="chain" id="PRO_5043941955" evidence="4">
    <location>
        <begin position="23"/>
        <end position="393"/>
    </location>
</feature>
<dbReference type="Gene3D" id="3.30.497.10">
    <property type="entry name" value="Antithrombin, subunit I, domain 2"/>
    <property type="match status" value="1"/>
</dbReference>
<comment type="similarity">
    <text evidence="3">Belongs to the serpin family.</text>
</comment>
<evidence type="ECO:0000256" key="3">
    <source>
        <dbReference type="RuleBase" id="RU000411"/>
    </source>
</evidence>
<dbReference type="InterPro" id="IPR023796">
    <property type="entry name" value="Serpin_dom"/>
</dbReference>
<evidence type="ECO:0000256" key="4">
    <source>
        <dbReference type="SAM" id="SignalP"/>
    </source>
</evidence>
<dbReference type="SMART" id="SM00093">
    <property type="entry name" value="SERPIN"/>
    <property type="match status" value="1"/>
</dbReference>
<dbReference type="PANTHER" id="PTHR11461:SF372">
    <property type="entry name" value="ACCESSORY GLAND PROTEIN ACP76A-RELATED"/>
    <property type="match status" value="1"/>
</dbReference>
<feature type="signal peptide" evidence="4">
    <location>
        <begin position="1"/>
        <end position="22"/>
    </location>
</feature>
<evidence type="ECO:0000256" key="1">
    <source>
        <dbReference type="ARBA" id="ARBA00022690"/>
    </source>
</evidence>
<dbReference type="AlphaFoldDB" id="A0AAU9F9H5"/>
<gene>
    <name evidence="6" type="ORF">DMAD_10421</name>
</gene>
<sequence>MASMTALSLLLLLGSILSMVQSHGSAGDTKFALKLFGALAKNNSLKNIVFSPSSIRTSLVLAYLGSEGTTEKELKQTLSLEGADKNEVAKGFAQLLTKGQNPQGAQFSYANRIYVAKRFGLVQSYQELVGKFFNAPAEKVNFEESAKVSQEINSWVEEKTHHQIKDLISSSTLDSYTVALLINAIYFKANWVNPFSLFTTILHPFVSSEKKTVRVSTMFQTEFFKYAELPSLKAKALEMPYKGTDIVFLIILPLEEQGLAELEAKLSGVDLNEICSQLKTEHVRLQLPKFKMEFDVSLVPVLEQMGLKQMFSENANFKSLVQQTNMYISEVMHKAFIDLNEAGTTAAAATYVKGAYLSANRRKTYPFIVDHPFLFAIKDDQNTFFLGHYTQPK</sequence>
<dbReference type="PROSITE" id="PS00284">
    <property type="entry name" value="SERPIN"/>
    <property type="match status" value="1"/>
</dbReference>
<reference evidence="6 7" key="1">
    <citation type="submission" date="2024-02" db="EMBL/GenBank/DDBJ databases">
        <title>A chromosome-level genome assembly of Drosophila madeirensis, a fruit fly species endemic to Madeira island.</title>
        <authorList>
            <person name="Tomihara K."/>
            <person name="Llopart A."/>
            <person name="Yamamoto D."/>
        </authorList>
    </citation>
    <scope>NUCLEOTIDE SEQUENCE [LARGE SCALE GENOMIC DNA]</scope>
    <source>
        <strain evidence="6 7">RF1</strain>
    </source>
</reference>
<evidence type="ECO:0000259" key="5">
    <source>
        <dbReference type="SMART" id="SM00093"/>
    </source>
</evidence>
<dbReference type="InterPro" id="IPR000215">
    <property type="entry name" value="Serpin_fam"/>
</dbReference>
<dbReference type="CDD" id="cd19954">
    <property type="entry name" value="serpin42Dd-like_insects"/>
    <property type="match status" value="1"/>
</dbReference>
<evidence type="ECO:0000313" key="7">
    <source>
        <dbReference type="Proteomes" id="UP001500889"/>
    </source>
</evidence>
<organism evidence="6 7">
    <name type="scientific">Drosophila madeirensis</name>
    <name type="common">Fruit fly</name>
    <dbReference type="NCBI Taxonomy" id="30013"/>
    <lineage>
        <taxon>Eukaryota</taxon>
        <taxon>Metazoa</taxon>
        <taxon>Ecdysozoa</taxon>
        <taxon>Arthropoda</taxon>
        <taxon>Hexapoda</taxon>
        <taxon>Insecta</taxon>
        <taxon>Pterygota</taxon>
        <taxon>Neoptera</taxon>
        <taxon>Endopterygota</taxon>
        <taxon>Diptera</taxon>
        <taxon>Brachycera</taxon>
        <taxon>Muscomorpha</taxon>
        <taxon>Ephydroidea</taxon>
        <taxon>Drosophilidae</taxon>
        <taxon>Drosophila</taxon>
        <taxon>Sophophora</taxon>
    </lineage>
</organism>
<dbReference type="InterPro" id="IPR023795">
    <property type="entry name" value="Serpin_CS"/>
</dbReference>
<evidence type="ECO:0000256" key="2">
    <source>
        <dbReference type="ARBA" id="ARBA00022900"/>
    </source>
</evidence>
<dbReference type="InterPro" id="IPR042178">
    <property type="entry name" value="Serpin_sf_1"/>
</dbReference>
<keyword evidence="4" id="KW-0732">Signal</keyword>
<name>A0AAU9F9H5_DROMD</name>
<dbReference type="InterPro" id="IPR036186">
    <property type="entry name" value="Serpin_sf"/>
</dbReference>
<evidence type="ECO:0000313" key="6">
    <source>
        <dbReference type="EMBL" id="BFF92342.1"/>
    </source>
</evidence>
<dbReference type="PANTHER" id="PTHR11461">
    <property type="entry name" value="SERINE PROTEASE INHIBITOR, SERPIN"/>
    <property type="match status" value="1"/>
</dbReference>
<dbReference type="Proteomes" id="UP001500889">
    <property type="component" value="Chromosome O"/>
</dbReference>
<keyword evidence="7" id="KW-1185">Reference proteome</keyword>
<dbReference type="SUPFAM" id="SSF56574">
    <property type="entry name" value="Serpins"/>
    <property type="match status" value="1"/>
</dbReference>
<accession>A0AAU9F9H5</accession>
<dbReference type="GO" id="GO:0005615">
    <property type="term" value="C:extracellular space"/>
    <property type="evidence" value="ECO:0007669"/>
    <property type="project" value="InterPro"/>
</dbReference>
<proteinExistence type="inferred from homology"/>
<dbReference type="Gene3D" id="2.30.39.10">
    <property type="entry name" value="Alpha-1-antitrypsin, domain 1"/>
    <property type="match status" value="1"/>
</dbReference>
<dbReference type="Pfam" id="PF00079">
    <property type="entry name" value="Serpin"/>
    <property type="match status" value="1"/>
</dbReference>
<protein>
    <submittedName>
        <fullName evidence="6">Serine protease inhibitor 42Dd</fullName>
    </submittedName>
</protein>
<keyword evidence="1 6" id="KW-0646">Protease inhibitor</keyword>